<reference evidence="1" key="1">
    <citation type="thesis" date="2020" institute="Technische Universitat Dresden" country="Dresden, Germany">
        <title>The Agarolytic System of Microbulbifer elongatus PORT2, Isolated from Batu Karas, Pangandaran West Java Indonesia.</title>
        <authorList>
            <person name="Anggraeni S.R."/>
        </authorList>
    </citation>
    <scope>NUCLEOTIDE SEQUENCE</scope>
    <source>
        <strain evidence="1">PORT2</strain>
    </source>
</reference>
<proteinExistence type="predicted"/>
<dbReference type="EMBL" id="JACASI010000011">
    <property type="protein sequence ID" value="MCQ3828315.1"/>
    <property type="molecule type" value="Genomic_DNA"/>
</dbReference>
<accession>A0ABT1NWP7</accession>
<gene>
    <name evidence="1" type="ORF">HXX02_02540</name>
</gene>
<keyword evidence="2" id="KW-1185">Reference proteome</keyword>
<protein>
    <submittedName>
        <fullName evidence="1">Glycosyltransferase family 1 protein</fullName>
    </submittedName>
</protein>
<evidence type="ECO:0000313" key="1">
    <source>
        <dbReference type="EMBL" id="MCQ3828315.1"/>
    </source>
</evidence>
<organism evidence="1 2">
    <name type="scientific">Microbulbifer elongatus</name>
    <dbReference type="NCBI Taxonomy" id="86173"/>
    <lineage>
        <taxon>Bacteria</taxon>
        <taxon>Pseudomonadati</taxon>
        <taxon>Pseudomonadota</taxon>
        <taxon>Gammaproteobacteria</taxon>
        <taxon>Cellvibrionales</taxon>
        <taxon>Microbulbiferaceae</taxon>
        <taxon>Microbulbifer</taxon>
    </lineage>
</organism>
<sequence>MPEGRWVVVEKGANPSTDYFLRPYLEAQGNTVEYRSLADLPEADQLRDKHLVFVRYMSEGWRRLLAIHPDTLASVHFFVDDDLFNWSSFACMPLRYQWKLLHLSWRHQRWLRAMEFNLLVATPYLQQRYAQWHPQLLPPQVPVSLAPLLVRNDTALTDEAPITLFYHGSASHGEDLKWLRPVIEQVLSANGQIVFEVIGNARVNRLFQGLPRVHVLHPMKWNAYQSLLQRPGRTIGLAPLLDLPFNRARAHTKFLDITLAGGVGVYAAGPVYDGIVRHGENGLLLPMEQEVWIEQILGLAADKGARARMLSEARSCL</sequence>
<dbReference type="Proteomes" id="UP001205566">
    <property type="component" value="Unassembled WGS sequence"/>
</dbReference>
<name>A0ABT1NWP7_9GAMM</name>
<evidence type="ECO:0000313" key="2">
    <source>
        <dbReference type="Proteomes" id="UP001205566"/>
    </source>
</evidence>
<comment type="caution">
    <text evidence="1">The sequence shown here is derived from an EMBL/GenBank/DDBJ whole genome shotgun (WGS) entry which is preliminary data.</text>
</comment>